<dbReference type="Pfam" id="PF21530">
    <property type="entry name" value="Pif1_2B_dom"/>
    <property type="match status" value="1"/>
</dbReference>
<dbReference type="Pfam" id="PF05970">
    <property type="entry name" value="PIF1"/>
    <property type="match status" value="1"/>
</dbReference>
<accession>A0A392ML83</accession>
<keyword evidence="5" id="KW-1185">Reference proteome</keyword>
<comment type="catalytic activity">
    <reaction evidence="1">
        <text>ATP + H2O = ADP + phosphate + H(+)</text>
        <dbReference type="Rhea" id="RHEA:13065"/>
        <dbReference type="ChEBI" id="CHEBI:15377"/>
        <dbReference type="ChEBI" id="CHEBI:15378"/>
        <dbReference type="ChEBI" id="CHEBI:30616"/>
        <dbReference type="ChEBI" id="CHEBI:43474"/>
        <dbReference type="ChEBI" id="CHEBI:456216"/>
        <dbReference type="EC" id="5.6.2.3"/>
    </reaction>
</comment>
<dbReference type="SUPFAM" id="SSF52540">
    <property type="entry name" value="P-loop containing nucleoside triphosphate hydrolases"/>
    <property type="match status" value="1"/>
</dbReference>
<dbReference type="GO" id="GO:0006310">
    <property type="term" value="P:DNA recombination"/>
    <property type="evidence" value="ECO:0007669"/>
    <property type="project" value="UniProtKB-KW"/>
</dbReference>
<evidence type="ECO:0000256" key="1">
    <source>
        <dbReference type="RuleBase" id="RU363044"/>
    </source>
</evidence>
<dbReference type="GO" id="GO:0000723">
    <property type="term" value="P:telomere maintenance"/>
    <property type="evidence" value="ECO:0007669"/>
    <property type="project" value="InterPro"/>
</dbReference>
<protein>
    <recommendedName>
        <fullName evidence="1">ATP-dependent DNA helicase</fullName>
        <ecNumber evidence="1">5.6.2.3</ecNumber>
    </recommendedName>
</protein>
<dbReference type="GO" id="GO:0006281">
    <property type="term" value="P:DNA repair"/>
    <property type="evidence" value="ECO:0007669"/>
    <property type="project" value="UniProtKB-KW"/>
</dbReference>
<reference evidence="4 5" key="1">
    <citation type="journal article" date="2018" name="Front. Plant Sci.">
        <title>Red Clover (Trifolium pratense) and Zigzag Clover (T. medium) - A Picture of Genomic Similarities and Differences.</title>
        <authorList>
            <person name="Dluhosova J."/>
            <person name="Istvanek J."/>
            <person name="Nedelnik J."/>
            <person name="Repkova J."/>
        </authorList>
    </citation>
    <scope>NUCLEOTIDE SEQUENCE [LARGE SCALE GENOMIC DNA]</scope>
    <source>
        <strain evidence="5">cv. 10/8</strain>
        <tissue evidence="4">Leaf</tissue>
    </source>
</reference>
<feature type="non-terminal residue" evidence="4">
    <location>
        <position position="1"/>
    </location>
</feature>
<evidence type="ECO:0000313" key="5">
    <source>
        <dbReference type="Proteomes" id="UP000265520"/>
    </source>
</evidence>
<dbReference type="GO" id="GO:0016887">
    <property type="term" value="F:ATP hydrolysis activity"/>
    <property type="evidence" value="ECO:0007669"/>
    <property type="project" value="RHEA"/>
</dbReference>
<dbReference type="Proteomes" id="UP000265520">
    <property type="component" value="Unassembled WGS sequence"/>
</dbReference>
<sequence>IRRAKLIIWDEAPMMHKHCFEAVDRTLRDIMKEKRYPFGGKVVVLGGDFRKILPVIPKGTRYEIVQSAINSSDLWQHCEVLTLTTNMRLLTGSTDSDVEGRKSFSDWILGVGNGNIGDADDEYIKIQVPRDLLIPTSGDPLTAIVESTYPDMLHNMNDPSFFRDRAILTPKNTIVNLVNEYILDLIPGEEKIYLSYDSPCSSNSNVDTPDDLHTPEFLNSIVSSGVPNHKLRLKVGVPVMLMRNMDQSSGLCNGTRLIITKMGTYVVEGKIISGSNIGDRVCIPRLSLIPSDKRLPFKFQRRQFPLSVSFAMTINKSQGQSLKHVGVYLPQPIFSHGQLYVAFSRVTSRQGLKVLITNEDGEDSDLTDNVVYKEVFRNIS</sequence>
<comment type="caution">
    <text evidence="4">The sequence shown here is derived from an EMBL/GenBank/DDBJ whole genome shotgun (WGS) entry which is preliminary data.</text>
</comment>
<dbReference type="InterPro" id="IPR027417">
    <property type="entry name" value="P-loop_NTPase"/>
</dbReference>
<gene>
    <name evidence="4" type="ORF">A2U01_0007898</name>
</gene>
<keyword evidence="1" id="KW-0227">DNA damage</keyword>
<dbReference type="InterPro" id="IPR049163">
    <property type="entry name" value="Pif1-like_2B_dom"/>
</dbReference>
<dbReference type="GO" id="GO:0043139">
    <property type="term" value="F:5'-3' DNA helicase activity"/>
    <property type="evidence" value="ECO:0007669"/>
    <property type="project" value="UniProtKB-EC"/>
</dbReference>
<comment type="cofactor">
    <cofactor evidence="1">
        <name>Mg(2+)</name>
        <dbReference type="ChEBI" id="CHEBI:18420"/>
    </cofactor>
</comment>
<keyword evidence="1" id="KW-0234">DNA repair</keyword>
<dbReference type="EC" id="5.6.2.3" evidence="1"/>
<dbReference type="EMBL" id="LXQA010011387">
    <property type="protein sequence ID" value="MCH87034.1"/>
    <property type="molecule type" value="Genomic_DNA"/>
</dbReference>
<dbReference type="InterPro" id="IPR010285">
    <property type="entry name" value="DNA_helicase_pif1-like_DEAD"/>
</dbReference>
<organism evidence="4 5">
    <name type="scientific">Trifolium medium</name>
    <dbReference type="NCBI Taxonomy" id="97028"/>
    <lineage>
        <taxon>Eukaryota</taxon>
        <taxon>Viridiplantae</taxon>
        <taxon>Streptophyta</taxon>
        <taxon>Embryophyta</taxon>
        <taxon>Tracheophyta</taxon>
        <taxon>Spermatophyta</taxon>
        <taxon>Magnoliopsida</taxon>
        <taxon>eudicotyledons</taxon>
        <taxon>Gunneridae</taxon>
        <taxon>Pentapetalae</taxon>
        <taxon>rosids</taxon>
        <taxon>fabids</taxon>
        <taxon>Fabales</taxon>
        <taxon>Fabaceae</taxon>
        <taxon>Papilionoideae</taxon>
        <taxon>50 kb inversion clade</taxon>
        <taxon>NPAAA clade</taxon>
        <taxon>Hologalegina</taxon>
        <taxon>IRL clade</taxon>
        <taxon>Trifolieae</taxon>
        <taxon>Trifolium</taxon>
    </lineage>
</organism>
<feature type="domain" description="DNA helicase Pif1-like DEAD-box helicase" evidence="2">
    <location>
        <begin position="2"/>
        <end position="121"/>
    </location>
</feature>
<proteinExistence type="inferred from homology"/>
<evidence type="ECO:0000259" key="3">
    <source>
        <dbReference type="Pfam" id="PF21530"/>
    </source>
</evidence>
<keyword evidence="1 4" id="KW-0347">Helicase</keyword>
<comment type="similarity">
    <text evidence="1">Belongs to the helicase family.</text>
</comment>
<dbReference type="GO" id="GO:0005524">
    <property type="term" value="F:ATP binding"/>
    <property type="evidence" value="ECO:0007669"/>
    <property type="project" value="UniProtKB-KW"/>
</dbReference>
<dbReference type="PANTHER" id="PTHR10492">
    <property type="match status" value="1"/>
</dbReference>
<keyword evidence="1" id="KW-0378">Hydrolase</keyword>
<keyword evidence="1" id="KW-0067">ATP-binding</keyword>
<dbReference type="Gene3D" id="3.40.50.300">
    <property type="entry name" value="P-loop containing nucleotide triphosphate hydrolases"/>
    <property type="match status" value="2"/>
</dbReference>
<dbReference type="PANTHER" id="PTHR10492:SF101">
    <property type="entry name" value="ATP-DEPENDENT DNA HELICASE"/>
    <property type="match status" value="1"/>
</dbReference>
<dbReference type="FunFam" id="3.40.50.300:FF:002884">
    <property type="entry name" value="ATP-dependent DNA helicase"/>
    <property type="match status" value="1"/>
</dbReference>
<evidence type="ECO:0000313" key="4">
    <source>
        <dbReference type="EMBL" id="MCH87034.1"/>
    </source>
</evidence>
<dbReference type="AlphaFoldDB" id="A0A392ML83"/>
<keyword evidence="1" id="KW-0233">DNA recombination</keyword>
<evidence type="ECO:0000259" key="2">
    <source>
        <dbReference type="Pfam" id="PF05970"/>
    </source>
</evidence>
<feature type="domain" description="DNA helicase Pif1-like 2B" evidence="3">
    <location>
        <begin position="216"/>
        <end position="261"/>
    </location>
</feature>
<keyword evidence="1" id="KW-0547">Nucleotide-binding</keyword>
<name>A0A392ML83_9FABA</name>
<dbReference type="CDD" id="cd18809">
    <property type="entry name" value="SF1_C_RecD"/>
    <property type="match status" value="1"/>
</dbReference>